<feature type="repeat" description="WD" evidence="4">
    <location>
        <begin position="257"/>
        <end position="299"/>
    </location>
</feature>
<dbReference type="PANTHER" id="PTHR14091:SF0">
    <property type="entry name" value="PERIODIC TRYPTOPHAN PROTEIN 1 HOMOLOG"/>
    <property type="match status" value="1"/>
</dbReference>
<evidence type="ECO:0000256" key="2">
    <source>
        <dbReference type="ARBA" id="ARBA00022574"/>
    </source>
</evidence>
<reference evidence="6" key="1">
    <citation type="journal article" date="2019" name="bioRxiv">
        <title>The Genome of the Zebra Mussel, Dreissena polymorpha: A Resource for Invasive Species Research.</title>
        <authorList>
            <person name="McCartney M.A."/>
            <person name="Auch B."/>
            <person name="Kono T."/>
            <person name="Mallez S."/>
            <person name="Zhang Y."/>
            <person name="Obille A."/>
            <person name="Becker A."/>
            <person name="Abrahante J.E."/>
            <person name="Garbe J."/>
            <person name="Badalamenti J.P."/>
            <person name="Herman A."/>
            <person name="Mangelson H."/>
            <person name="Liachko I."/>
            <person name="Sullivan S."/>
            <person name="Sone E.D."/>
            <person name="Koren S."/>
            <person name="Silverstein K.A.T."/>
            <person name="Beckman K.B."/>
            <person name="Gohl D.M."/>
        </authorList>
    </citation>
    <scope>NUCLEOTIDE SEQUENCE</scope>
    <source>
        <strain evidence="6">Duluth1</strain>
        <tissue evidence="6">Whole animal</tissue>
    </source>
</reference>
<feature type="compositionally biased region" description="Basic residues" evidence="5">
    <location>
        <begin position="524"/>
        <end position="538"/>
    </location>
</feature>
<feature type="compositionally biased region" description="Acidic residues" evidence="5">
    <location>
        <begin position="41"/>
        <end position="54"/>
    </location>
</feature>
<evidence type="ECO:0008006" key="8">
    <source>
        <dbReference type="Google" id="ProtNLM"/>
    </source>
</evidence>
<gene>
    <name evidence="6" type="ORF">DPMN_050583</name>
</gene>
<reference evidence="6" key="2">
    <citation type="submission" date="2020-11" db="EMBL/GenBank/DDBJ databases">
        <authorList>
            <person name="McCartney M.A."/>
            <person name="Auch B."/>
            <person name="Kono T."/>
            <person name="Mallez S."/>
            <person name="Becker A."/>
            <person name="Gohl D.M."/>
            <person name="Silverstein K.A.T."/>
            <person name="Koren S."/>
            <person name="Bechman K.B."/>
            <person name="Herman A."/>
            <person name="Abrahante J.E."/>
            <person name="Garbe J."/>
        </authorList>
    </citation>
    <scope>NUCLEOTIDE SEQUENCE</scope>
    <source>
        <strain evidence="6">Duluth1</strain>
        <tissue evidence="6">Whole animal</tissue>
    </source>
</reference>
<dbReference type="GO" id="GO:0005634">
    <property type="term" value="C:nucleus"/>
    <property type="evidence" value="ECO:0007669"/>
    <property type="project" value="TreeGrafter"/>
</dbReference>
<feature type="compositionally biased region" description="Basic and acidic residues" evidence="5">
    <location>
        <begin position="97"/>
        <end position="108"/>
    </location>
</feature>
<dbReference type="Pfam" id="PF00400">
    <property type="entry name" value="WD40"/>
    <property type="match status" value="3"/>
</dbReference>
<dbReference type="InterPro" id="IPR001680">
    <property type="entry name" value="WD40_rpt"/>
</dbReference>
<feature type="region of interest" description="Disordered" evidence="5">
    <location>
        <begin position="505"/>
        <end position="538"/>
    </location>
</feature>
<dbReference type="InterPro" id="IPR020472">
    <property type="entry name" value="WD40_PAC1"/>
</dbReference>
<feature type="region of interest" description="Disordered" evidence="5">
    <location>
        <begin position="33"/>
        <end position="114"/>
    </location>
</feature>
<dbReference type="PROSITE" id="PS00678">
    <property type="entry name" value="WD_REPEATS_1"/>
    <property type="match status" value="1"/>
</dbReference>
<dbReference type="Gene3D" id="2.130.10.10">
    <property type="entry name" value="YVTN repeat-like/Quinoprotein amine dehydrogenase"/>
    <property type="match status" value="2"/>
</dbReference>
<dbReference type="PROSITE" id="PS50294">
    <property type="entry name" value="WD_REPEATS_REGION"/>
    <property type="match status" value="3"/>
</dbReference>
<evidence type="ECO:0000256" key="4">
    <source>
        <dbReference type="PROSITE-ProRule" id="PRU00221"/>
    </source>
</evidence>
<keyword evidence="2 4" id="KW-0853">WD repeat</keyword>
<dbReference type="InterPro" id="IPR019775">
    <property type="entry name" value="WD40_repeat_CS"/>
</dbReference>
<feature type="repeat" description="WD" evidence="4">
    <location>
        <begin position="300"/>
        <end position="342"/>
    </location>
</feature>
<dbReference type="PROSITE" id="PS50082">
    <property type="entry name" value="WD_REPEATS_2"/>
    <property type="match status" value="3"/>
</dbReference>
<keyword evidence="3" id="KW-0677">Repeat</keyword>
<dbReference type="PRINTS" id="PR00320">
    <property type="entry name" value="GPROTEINBRPT"/>
</dbReference>
<comment type="caution">
    <text evidence="6">The sequence shown here is derived from an EMBL/GenBank/DDBJ whole genome shotgun (WGS) entry which is preliminary data.</text>
</comment>
<dbReference type="OrthoDB" id="270624at2759"/>
<name>A0A9D4CGE3_DREPO</name>
<dbReference type="InterPro" id="IPR044285">
    <property type="entry name" value="PWP1"/>
</dbReference>
<evidence type="ECO:0000256" key="3">
    <source>
        <dbReference type="ARBA" id="ARBA00022737"/>
    </source>
</evidence>
<accession>A0A9D4CGE3</accession>
<sequence>MSIIPCISWVRRGKSKTKPEKLQIDKDDLKRIIDETQERLEEQEEAEEEAEENESTVTAAAELSQQVPEKVEPSTETEIAADIARQVKQGKKRNKKGQGDEFESRYNMDDYDEDNDDFSNPFKGIGSLAVFASNAEDPLVDVKDEGDSDEEDFIIKDTDNLILVGRADSDYCSMEVHVYNSEQDHFYCHHDFLLSTFPLVLEWMDYDLRDGSTGNFVAIGTMDPTIDIWDLDLIDSLEPLATLGQKPSKKKKKKLDIPSHTDAVLDLSWNPLARHILASASADHTVGLWDLTEGKLALSIKQHTEKVQCVRWHPAEEHMLLSGSFDKTVKMYDCRSPETSNKTWNLGGEIEKLLWNKFSPLNYFASTDTGHVYYMDSRQDKPVYCIAAHTESVTGLCLSSENSRMLVTTSSEGSMKVWDIDNNKPSCVYSHHLKMGQLLCLENCPDAPYVFAMGAEKKFKVWDLRDIKDVFKHFCGSEADYVPDPRAEEEEDPEAAMEIQEMMVNMDTETTQQPPAANGAEGKTKKKKKKKKKKFPNV</sequence>
<protein>
    <recommendedName>
        <fullName evidence="8">Periodic tryptophan protein 1 homolog</fullName>
    </recommendedName>
</protein>
<evidence type="ECO:0000313" key="6">
    <source>
        <dbReference type="EMBL" id="KAH3724759.1"/>
    </source>
</evidence>
<organism evidence="6 7">
    <name type="scientific">Dreissena polymorpha</name>
    <name type="common">Zebra mussel</name>
    <name type="synonym">Mytilus polymorpha</name>
    <dbReference type="NCBI Taxonomy" id="45954"/>
    <lineage>
        <taxon>Eukaryota</taxon>
        <taxon>Metazoa</taxon>
        <taxon>Spiralia</taxon>
        <taxon>Lophotrochozoa</taxon>
        <taxon>Mollusca</taxon>
        <taxon>Bivalvia</taxon>
        <taxon>Autobranchia</taxon>
        <taxon>Heteroconchia</taxon>
        <taxon>Euheterodonta</taxon>
        <taxon>Imparidentia</taxon>
        <taxon>Neoheterodontei</taxon>
        <taxon>Myida</taxon>
        <taxon>Dreissenoidea</taxon>
        <taxon>Dreissenidae</taxon>
        <taxon>Dreissena</taxon>
    </lineage>
</organism>
<dbReference type="AlphaFoldDB" id="A0A9D4CGE3"/>
<dbReference type="EMBL" id="JAIWYP010000012">
    <property type="protein sequence ID" value="KAH3724759.1"/>
    <property type="molecule type" value="Genomic_DNA"/>
</dbReference>
<dbReference type="SMART" id="SM00320">
    <property type="entry name" value="WD40"/>
    <property type="match status" value="4"/>
</dbReference>
<evidence type="ECO:0000256" key="1">
    <source>
        <dbReference type="ARBA" id="ARBA00022553"/>
    </source>
</evidence>
<dbReference type="PANTHER" id="PTHR14091">
    <property type="entry name" value="PERIODIC TRYPTOPHAN PROTEIN 1"/>
    <property type="match status" value="1"/>
</dbReference>
<dbReference type="InterPro" id="IPR015943">
    <property type="entry name" value="WD40/YVTN_repeat-like_dom_sf"/>
</dbReference>
<dbReference type="InterPro" id="IPR036322">
    <property type="entry name" value="WD40_repeat_dom_sf"/>
</dbReference>
<dbReference type="GO" id="GO:0006364">
    <property type="term" value="P:rRNA processing"/>
    <property type="evidence" value="ECO:0007669"/>
    <property type="project" value="InterPro"/>
</dbReference>
<evidence type="ECO:0000256" key="5">
    <source>
        <dbReference type="SAM" id="MobiDB-lite"/>
    </source>
</evidence>
<keyword evidence="7" id="KW-1185">Reference proteome</keyword>
<dbReference type="Proteomes" id="UP000828390">
    <property type="component" value="Unassembled WGS sequence"/>
</dbReference>
<proteinExistence type="predicted"/>
<keyword evidence="1" id="KW-0597">Phosphoprotein</keyword>
<dbReference type="SUPFAM" id="SSF50978">
    <property type="entry name" value="WD40 repeat-like"/>
    <property type="match status" value="1"/>
</dbReference>
<feature type="repeat" description="WD" evidence="4">
    <location>
        <begin position="386"/>
        <end position="428"/>
    </location>
</feature>
<evidence type="ECO:0000313" key="7">
    <source>
        <dbReference type="Proteomes" id="UP000828390"/>
    </source>
</evidence>